<accession>A0AA40F606</accession>
<evidence type="ECO:0000313" key="3">
    <source>
        <dbReference type="Proteomes" id="UP001172155"/>
    </source>
</evidence>
<evidence type="ECO:0000313" key="2">
    <source>
        <dbReference type="EMBL" id="KAK0751612.1"/>
    </source>
</evidence>
<organism evidence="2 3">
    <name type="scientific">Schizothecium vesticola</name>
    <dbReference type="NCBI Taxonomy" id="314040"/>
    <lineage>
        <taxon>Eukaryota</taxon>
        <taxon>Fungi</taxon>
        <taxon>Dikarya</taxon>
        <taxon>Ascomycota</taxon>
        <taxon>Pezizomycotina</taxon>
        <taxon>Sordariomycetes</taxon>
        <taxon>Sordariomycetidae</taxon>
        <taxon>Sordariales</taxon>
        <taxon>Schizotheciaceae</taxon>
        <taxon>Schizothecium</taxon>
    </lineage>
</organism>
<sequence>MPSLHPDVLLLVAGHVDDLQTLSSLSQTSSLTNSLLKTYEHSIVKAMVHRRIAAGLIFPPCGSILASHTQDRELLPAFSYSVIQELDMRSRRIETLFSPGTPLLNAIHESQSHAALPERELDNLIALLKRAVMLADRLKDCVAEVVFQGPEPLSQCDIDTYYDGIRRKVKLAQFEVLRHSCSPIDLAFLSTLADIAGMAYAAEHPFIVHDPSPWPRVTSFKEAVYSHGSMALWAWLRPRDEPAAPAVDGSGSDKTGPTEHVSGSPDEERAEVELMLAMEKAVSGVMEDIGLWEAGRGAYEDDEFADESLVLPGVYSRVRTEYSRKTGRPFERVGVDMDVAVLLAIREGVEEEGGSG</sequence>
<reference evidence="2" key="1">
    <citation type="submission" date="2023-06" db="EMBL/GenBank/DDBJ databases">
        <title>Genome-scale phylogeny and comparative genomics of the fungal order Sordariales.</title>
        <authorList>
            <consortium name="Lawrence Berkeley National Laboratory"/>
            <person name="Hensen N."/>
            <person name="Bonometti L."/>
            <person name="Westerberg I."/>
            <person name="Brannstrom I.O."/>
            <person name="Guillou S."/>
            <person name="Cros-Aarteil S."/>
            <person name="Calhoun S."/>
            <person name="Haridas S."/>
            <person name="Kuo A."/>
            <person name="Mondo S."/>
            <person name="Pangilinan J."/>
            <person name="Riley R."/>
            <person name="LaButti K."/>
            <person name="Andreopoulos B."/>
            <person name="Lipzen A."/>
            <person name="Chen C."/>
            <person name="Yanf M."/>
            <person name="Daum C."/>
            <person name="Ng V."/>
            <person name="Clum A."/>
            <person name="Steindorff A."/>
            <person name="Ohm R."/>
            <person name="Martin F."/>
            <person name="Silar P."/>
            <person name="Natvig D."/>
            <person name="Lalanne C."/>
            <person name="Gautier V."/>
            <person name="Ament-velasquez S.L."/>
            <person name="Kruys A."/>
            <person name="Hutchinson M.I."/>
            <person name="Powell A.J."/>
            <person name="Barry K."/>
            <person name="Miller A.N."/>
            <person name="Grigoriev I.V."/>
            <person name="Debuchy R."/>
            <person name="Gladieux P."/>
            <person name="Thoren M.H."/>
            <person name="Johannesson H."/>
        </authorList>
    </citation>
    <scope>NUCLEOTIDE SEQUENCE</scope>
    <source>
        <strain evidence="2">SMH3187-1</strain>
    </source>
</reference>
<dbReference type="AlphaFoldDB" id="A0AA40F606"/>
<dbReference type="EMBL" id="JAUKUD010000002">
    <property type="protein sequence ID" value="KAK0751612.1"/>
    <property type="molecule type" value="Genomic_DNA"/>
</dbReference>
<feature type="region of interest" description="Disordered" evidence="1">
    <location>
        <begin position="243"/>
        <end position="269"/>
    </location>
</feature>
<comment type="caution">
    <text evidence="2">The sequence shown here is derived from an EMBL/GenBank/DDBJ whole genome shotgun (WGS) entry which is preliminary data.</text>
</comment>
<name>A0AA40F606_9PEZI</name>
<proteinExistence type="predicted"/>
<keyword evidence="3" id="KW-1185">Reference proteome</keyword>
<dbReference type="Proteomes" id="UP001172155">
    <property type="component" value="Unassembled WGS sequence"/>
</dbReference>
<protein>
    <submittedName>
        <fullName evidence="2">Uncharacterized protein</fullName>
    </submittedName>
</protein>
<gene>
    <name evidence="2" type="ORF">B0T18DRAFT_72532</name>
</gene>
<evidence type="ECO:0000256" key="1">
    <source>
        <dbReference type="SAM" id="MobiDB-lite"/>
    </source>
</evidence>